<reference evidence="2 3" key="1">
    <citation type="submission" date="2015-01" db="EMBL/GenBank/DDBJ databases">
        <title>Genome of allotetraploid Gossypium barbadense reveals genomic plasticity and fiber elongation in cotton evolution.</title>
        <authorList>
            <person name="Chen X."/>
            <person name="Liu X."/>
            <person name="Zhao B."/>
            <person name="Zheng H."/>
            <person name="Hu Y."/>
            <person name="Lu G."/>
            <person name="Yang C."/>
            <person name="Chen J."/>
            <person name="Shan C."/>
            <person name="Zhang L."/>
            <person name="Zhou Y."/>
            <person name="Wang L."/>
            <person name="Guo W."/>
            <person name="Bai Y."/>
            <person name="Ruan J."/>
            <person name="Shangguan X."/>
            <person name="Mao Y."/>
            <person name="Jiang J."/>
            <person name="Zhu Y."/>
            <person name="Lei J."/>
            <person name="Kang H."/>
            <person name="Chen S."/>
            <person name="He X."/>
            <person name="Wang R."/>
            <person name="Wang Y."/>
            <person name="Chen J."/>
            <person name="Wang L."/>
            <person name="Yu S."/>
            <person name="Wang B."/>
            <person name="Wei J."/>
            <person name="Song S."/>
            <person name="Lu X."/>
            <person name="Gao Z."/>
            <person name="Gu W."/>
            <person name="Deng X."/>
            <person name="Ma D."/>
            <person name="Wang S."/>
            <person name="Liang W."/>
            <person name="Fang L."/>
            <person name="Cai C."/>
            <person name="Zhu X."/>
            <person name="Zhou B."/>
            <person name="Zhang Y."/>
            <person name="Chen Z."/>
            <person name="Xu S."/>
            <person name="Zhu R."/>
            <person name="Wang S."/>
            <person name="Zhang T."/>
            <person name="Zhao G."/>
        </authorList>
    </citation>
    <scope>NUCLEOTIDE SEQUENCE [LARGE SCALE GENOMIC DNA]</scope>
    <source>
        <strain evidence="3">cv. Xinhai21</strain>
        <tissue evidence="2">Leaf</tissue>
    </source>
</reference>
<protein>
    <submittedName>
        <fullName evidence="2">Uncharacterized protein</fullName>
    </submittedName>
</protein>
<name>A0A2P5Y6L3_GOSBA</name>
<dbReference type="AlphaFoldDB" id="A0A2P5Y6L3"/>
<sequence length="139" mass="15767">MRPRWAPIHPRTNEEDLSSTIKQESTPTVTPPIGQYVSSYSGAYTNHIIFTQAPYIPPHFSASTSMPSFIFKALSPMYYTSMPSTFPTMMTYRPFMFQELTESPFIMSSMYGTQHTYTHPSFVTQTLPGSLFYQGGSSF</sequence>
<feature type="compositionally biased region" description="Polar residues" evidence="1">
    <location>
        <begin position="18"/>
        <end position="28"/>
    </location>
</feature>
<evidence type="ECO:0000313" key="3">
    <source>
        <dbReference type="Proteomes" id="UP000239757"/>
    </source>
</evidence>
<dbReference type="OrthoDB" id="958530at2759"/>
<dbReference type="EMBL" id="KZ663621">
    <property type="protein sequence ID" value="PPS11216.1"/>
    <property type="molecule type" value="Genomic_DNA"/>
</dbReference>
<feature type="region of interest" description="Disordered" evidence="1">
    <location>
        <begin position="1"/>
        <end position="28"/>
    </location>
</feature>
<accession>A0A2P5Y6L3</accession>
<evidence type="ECO:0000256" key="1">
    <source>
        <dbReference type="SAM" id="MobiDB-lite"/>
    </source>
</evidence>
<dbReference type="Proteomes" id="UP000239757">
    <property type="component" value="Unassembled WGS sequence"/>
</dbReference>
<gene>
    <name evidence="2" type="ORF">GOBAR_AA09430</name>
</gene>
<evidence type="ECO:0000313" key="2">
    <source>
        <dbReference type="EMBL" id="PPS11216.1"/>
    </source>
</evidence>
<proteinExistence type="predicted"/>
<organism evidence="2 3">
    <name type="scientific">Gossypium barbadense</name>
    <name type="common">Sea Island cotton</name>
    <name type="synonym">Hibiscus barbadensis</name>
    <dbReference type="NCBI Taxonomy" id="3634"/>
    <lineage>
        <taxon>Eukaryota</taxon>
        <taxon>Viridiplantae</taxon>
        <taxon>Streptophyta</taxon>
        <taxon>Embryophyta</taxon>
        <taxon>Tracheophyta</taxon>
        <taxon>Spermatophyta</taxon>
        <taxon>Magnoliopsida</taxon>
        <taxon>eudicotyledons</taxon>
        <taxon>Gunneridae</taxon>
        <taxon>Pentapetalae</taxon>
        <taxon>rosids</taxon>
        <taxon>malvids</taxon>
        <taxon>Malvales</taxon>
        <taxon>Malvaceae</taxon>
        <taxon>Malvoideae</taxon>
        <taxon>Gossypium</taxon>
    </lineage>
</organism>